<dbReference type="Pfam" id="PF13517">
    <property type="entry name" value="FG-GAP_3"/>
    <property type="match status" value="3"/>
</dbReference>
<dbReference type="EMBL" id="BAEK01000094">
    <property type="protein sequence ID" value="GAC07812.1"/>
    <property type="molecule type" value="Genomic_DNA"/>
</dbReference>
<dbReference type="InterPro" id="IPR013517">
    <property type="entry name" value="FG-GAP"/>
</dbReference>
<dbReference type="SUPFAM" id="SSF69318">
    <property type="entry name" value="Integrin alpha N-terminal domain"/>
    <property type="match status" value="1"/>
</dbReference>
<keyword evidence="4 5" id="KW-0408">Iron</keyword>
<dbReference type="PANTHER" id="PTHR16026:SF0">
    <property type="entry name" value="CARTILAGE ACIDIC PROTEIN 1"/>
    <property type="match status" value="1"/>
</dbReference>
<evidence type="ECO:0000256" key="2">
    <source>
        <dbReference type="ARBA" id="ARBA00022723"/>
    </source>
</evidence>
<dbReference type="Gene3D" id="1.10.760.10">
    <property type="entry name" value="Cytochrome c-like domain"/>
    <property type="match status" value="2"/>
</dbReference>
<proteinExistence type="predicted"/>
<comment type="caution">
    <text evidence="7">The sequence shown here is derived from an EMBL/GenBank/DDBJ whole genome shotgun (WGS) entry which is preliminary data.</text>
</comment>
<evidence type="ECO:0000313" key="8">
    <source>
        <dbReference type="Proteomes" id="UP000008372"/>
    </source>
</evidence>
<evidence type="ECO:0000313" key="7">
    <source>
        <dbReference type="EMBL" id="GAC07812.1"/>
    </source>
</evidence>
<keyword evidence="1 5" id="KW-0349">Heme</keyword>
<sequence>MMLRAVLDKLEKSYPLLPTVVKKPTDSPLFALGKELFFSRGLSGNKDVACASCHHPYLAGGDKLSLPVGESAYDPEILGPGRWHSWQSSADPNADGSPNVARHAQSTFNTALYNRAMFYDGRVFVLDDEFKNGGEGQNHRTPDSNLWQGDIGAGNDLLASQTRFPVVSNDEMLGYSFATSQTHEGIRHALVARMKQIDVNSGWLTLFRAAFDAPNADADKLINFSNIEKAISYYQSTQVLIDNDWYAYVQGNERALTDLQIEGALLFFNQAKHGGANCVACHTPPIFSDEEFHNIAVPQFGKGKQPNGEDFGRRDVSQNDNDRFAFRTPTLLNVTATSPYTHSGAFTELSEVIAHHIDPVSSIENYDFSFSNNPQMQYVSDLNPDAKKHSQKPLEFLLQQRKNGVSKLPTDVQLNSHQSEALAAFLGALTDPCIDDQKCLSVWVPRENETPPDNLRLNAKIGDFTPPPKPLADVRKTMVNHSQNMVEPSQLTNALIFESQLFGCEVAQLKEVETNEIKNIPHKFREVALSSGLTKRHHISWPLYNLESAQRLIFSGGVAAGDVDGDCWPDIFQPTGDGYPDVLYRNNRDGSFTDISKQWGITSKELSNGVAMVDIDGDNDLDIITSNLIHPDLSSVSGELGGEEHSQSPTLYINHNNQKFIPTKNSGIVAQLTSWSFAFADYDLDGDLDALTTHWRGPGLGGQQPNHLWENVSTDDSLAFVPADKGADLMDMIGNTDFTFTGAFSDIDDNGYPDILMAADFETSQVYRNNRDGSFDKTTNLSQLTDKNGMGSAIADYDNDGDLDWFVSSVSDPNGVAEGSWGTEGNRLYNNQDGQFTDVTDDSGVAEGLWAWGACFADFNNDQWPDIFHVNGFDLDVELSKHLGNPFAYMKLKRSMQEFAKTPSRLFMSNQDGSFTEQSAGLGITDTLSGRGVACLDYDRDGDVDILVSNHQERLLLYKNNASSAEGNGFIHLSLLGIGKNTQAIGAKVYVTANGITQLQEVRSGGSFISSSPAELHFGLADADIVDEIRVLWPGPQRFESVHNNISINKFYTIKQTQIREDDMNNSPLRAMAISPEYIQKSLE</sequence>
<keyword evidence="8" id="KW-1185">Reference proteome</keyword>
<dbReference type="PANTHER" id="PTHR16026">
    <property type="entry name" value="CARTILAGE ACIDIC PROTEIN 1"/>
    <property type="match status" value="1"/>
</dbReference>
<evidence type="ECO:0000256" key="4">
    <source>
        <dbReference type="ARBA" id="ARBA00023004"/>
    </source>
</evidence>
<dbReference type="Gene3D" id="2.130.10.130">
    <property type="entry name" value="Integrin alpha, N-terminal"/>
    <property type="match status" value="2"/>
</dbReference>
<keyword evidence="7" id="KW-0560">Oxidoreductase</keyword>
<evidence type="ECO:0000256" key="3">
    <source>
        <dbReference type="ARBA" id="ARBA00022729"/>
    </source>
</evidence>
<dbReference type="InterPro" id="IPR004852">
    <property type="entry name" value="Di-haem_cyt_c_peroxidsae"/>
</dbReference>
<dbReference type="InterPro" id="IPR009056">
    <property type="entry name" value="Cyt_c-like_dom"/>
</dbReference>
<organism evidence="7 8">
    <name type="scientific">Paraglaciecola agarilytica NO2</name>
    <dbReference type="NCBI Taxonomy" id="1125747"/>
    <lineage>
        <taxon>Bacteria</taxon>
        <taxon>Pseudomonadati</taxon>
        <taxon>Pseudomonadota</taxon>
        <taxon>Gammaproteobacteria</taxon>
        <taxon>Alteromonadales</taxon>
        <taxon>Alteromonadaceae</taxon>
        <taxon>Paraglaciecola</taxon>
    </lineage>
</organism>
<evidence type="ECO:0000259" key="6">
    <source>
        <dbReference type="PROSITE" id="PS51007"/>
    </source>
</evidence>
<dbReference type="PROSITE" id="PS51007">
    <property type="entry name" value="CYTC"/>
    <property type="match status" value="1"/>
</dbReference>
<dbReference type="InterPro" id="IPR036909">
    <property type="entry name" value="Cyt_c-like_dom_sf"/>
</dbReference>
<evidence type="ECO:0000256" key="1">
    <source>
        <dbReference type="ARBA" id="ARBA00022617"/>
    </source>
</evidence>
<keyword evidence="7" id="KW-0575">Peroxidase</keyword>
<keyword evidence="3" id="KW-0732">Signal</keyword>
<evidence type="ECO:0000256" key="5">
    <source>
        <dbReference type="PROSITE-ProRule" id="PRU00433"/>
    </source>
</evidence>
<dbReference type="SUPFAM" id="SSF46626">
    <property type="entry name" value="Cytochrome c"/>
    <property type="match status" value="2"/>
</dbReference>
<dbReference type="Proteomes" id="UP000008372">
    <property type="component" value="Unassembled WGS sequence"/>
</dbReference>
<dbReference type="InterPro" id="IPR001579">
    <property type="entry name" value="Glyco_hydro_18_chit_AS"/>
</dbReference>
<accession>A0ABQ0IEQ4</accession>
<dbReference type="Pfam" id="PF07593">
    <property type="entry name" value="UnbV_ASPIC"/>
    <property type="match status" value="1"/>
</dbReference>
<keyword evidence="2 5" id="KW-0479">Metal-binding</keyword>
<gene>
    <name evidence="7" type="ORF">GAGA_4989</name>
</gene>
<dbReference type="PROSITE" id="PS01095">
    <property type="entry name" value="GH18_1"/>
    <property type="match status" value="1"/>
</dbReference>
<dbReference type="GO" id="GO:0004130">
    <property type="term" value="F:cytochrome-c peroxidase activity"/>
    <property type="evidence" value="ECO:0007669"/>
    <property type="project" value="UniProtKB-EC"/>
</dbReference>
<feature type="domain" description="Cytochrome c" evidence="6">
    <location>
        <begin position="258"/>
        <end position="430"/>
    </location>
</feature>
<protein>
    <submittedName>
        <fullName evidence="7">Cytochrome c peroxidase</fullName>
        <ecNumber evidence="7">1.11.1.5</ecNumber>
    </submittedName>
</protein>
<dbReference type="InterPro" id="IPR028994">
    <property type="entry name" value="Integrin_alpha_N"/>
</dbReference>
<dbReference type="EC" id="1.11.1.5" evidence="7"/>
<reference evidence="7 8" key="1">
    <citation type="journal article" date="2014" name="Environ. Microbiol.">
        <title>Comparative genomics of the marine bacterial genus Glaciecola reveals the high degree of genomic diversity and genomic characteristic for cold adaptation.</title>
        <authorList>
            <person name="Qin Q.L."/>
            <person name="Xie B.B."/>
            <person name="Yu Y."/>
            <person name="Shu Y.L."/>
            <person name="Rong J.C."/>
            <person name="Zhang Y.J."/>
            <person name="Zhao D.L."/>
            <person name="Chen X.L."/>
            <person name="Zhang X.Y."/>
            <person name="Chen B."/>
            <person name="Zhou B.C."/>
            <person name="Zhang Y.Z."/>
        </authorList>
    </citation>
    <scope>NUCLEOTIDE SEQUENCE [LARGE SCALE GENOMIC DNA]</scope>
    <source>
        <strain evidence="7 8">NO2</strain>
    </source>
</reference>
<dbReference type="InterPro" id="IPR011519">
    <property type="entry name" value="UnbV_ASPIC"/>
</dbReference>
<name>A0ABQ0IEQ4_9ALTE</name>
<dbReference type="Pfam" id="PF03150">
    <property type="entry name" value="CCP_MauG"/>
    <property type="match status" value="1"/>
</dbReference>
<dbReference type="InterPro" id="IPR027039">
    <property type="entry name" value="Crtac1"/>
</dbReference>